<evidence type="ECO:0000313" key="1">
    <source>
        <dbReference type="EMBL" id="MCT4794236.1"/>
    </source>
</evidence>
<protein>
    <submittedName>
        <fullName evidence="1">GNAT family N-acetyltransferase</fullName>
    </submittedName>
</protein>
<organism evidence="1 2">
    <name type="scientific">Exiguobacterium alkaliphilum</name>
    <dbReference type="NCBI Taxonomy" id="1428684"/>
    <lineage>
        <taxon>Bacteria</taxon>
        <taxon>Bacillati</taxon>
        <taxon>Bacillota</taxon>
        <taxon>Bacilli</taxon>
        <taxon>Bacillales</taxon>
        <taxon>Bacillales Family XII. Incertae Sedis</taxon>
        <taxon>Exiguobacterium</taxon>
    </lineage>
</organism>
<reference evidence="1 2" key="1">
    <citation type="submission" date="2022-07" db="EMBL/GenBank/DDBJ databases">
        <title>Genomic and pangenome structural analysis of the polyextremophile Exiguobacterium.</title>
        <authorList>
            <person name="Shen L."/>
        </authorList>
    </citation>
    <scope>NUCLEOTIDE SEQUENCE [LARGE SCALE GENOMIC DNA]</scope>
    <source>
        <strain evidence="1 2">12_1</strain>
    </source>
</reference>
<evidence type="ECO:0000313" key="2">
    <source>
        <dbReference type="Proteomes" id="UP001206821"/>
    </source>
</evidence>
<comment type="caution">
    <text evidence="1">The sequence shown here is derived from an EMBL/GenBank/DDBJ whole genome shotgun (WGS) entry which is preliminary data.</text>
</comment>
<keyword evidence="2" id="KW-1185">Reference proteome</keyword>
<proteinExistence type="predicted"/>
<gene>
    <name evidence="1" type="ORF">NQG31_01705</name>
</gene>
<dbReference type="SUPFAM" id="SSF55729">
    <property type="entry name" value="Acyl-CoA N-acyltransferases (Nat)"/>
    <property type="match status" value="1"/>
</dbReference>
<name>A0ABT2KXC0_9BACL</name>
<dbReference type="Gene3D" id="3.40.630.30">
    <property type="match status" value="1"/>
</dbReference>
<dbReference type="EMBL" id="JANIEK010000003">
    <property type="protein sequence ID" value="MCT4794236.1"/>
    <property type="molecule type" value="Genomic_DNA"/>
</dbReference>
<dbReference type="Proteomes" id="UP001206821">
    <property type="component" value="Unassembled WGS sequence"/>
</dbReference>
<sequence length="266" mass="30941">MYAPGHGPDFFSTPPQHHVYVALDGNTPIAALATERLDDGTDRVIRIRHEAYRNRYVFQGLLSRLLNQLSKETTHETMVLLQVVQDEDQDKLNLFTSHGFEAYHTSFNYVLPLIPYEKASFSDWKLSVVDPSNYATWLRHRNEHALVLSDVFPLTEERLRRFLARNHYCYTLHRAGKAVGIFRAHYNQDYVKIHEIHLFGSDEVAQDAIPFLQRVFCHQLKPSMRLRLTVTSLQPELHYAILKQEMASRQSAFYTMTNILPARATR</sequence>
<dbReference type="InterPro" id="IPR016181">
    <property type="entry name" value="Acyl_CoA_acyltransferase"/>
</dbReference>
<dbReference type="RefSeq" id="WP_034814413.1">
    <property type="nucleotide sequence ID" value="NZ_JANIEK010000003.1"/>
</dbReference>
<accession>A0ABT2KXC0</accession>